<dbReference type="GO" id="GO:0015035">
    <property type="term" value="F:protein-disulfide reductase activity"/>
    <property type="evidence" value="ECO:0007669"/>
    <property type="project" value="InterPro"/>
</dbReference>
<evidence type="ECO:0000313" key="1">
    <source>
        <dbReference type="EMBL" id="GIQ70451.1"/>
    </source>
</evidence>
<comment type="caution">
    <text evidence="1">The sequence shown here is derived from an EMBL/GenBank/DDBJ whole genome shotgun (WGS) entry which is preliminary data.</text>
</comment>
<dbReference type="InterPro" id="IPR007263">
    <property type="entry name" value="DCC1-like"/>
</dbReference>
<dbReference type="InterPro" id="IPR052927">
    <property type="entry name" value="DCC_oxidoreductase"/>
</dbReference>
<dbReference type="Pfam" id="PF04134">
    <property type="entry name" value="DCC1-like"/>
    <property type="match status" value="1"/>
</dbReference>
<dbReference type="RefSeq" id="WP_213413273.1">
    <property type="nucleotide sequence ID" value="NZ_BOVK01000049.1"/>
</dbReference>
<protein>
    <recommendedName>
        <fullName evidence="3">Thiol-disulfide oxidoreductase DCC family protein</fullName>
    </recommendedName>
</protein>
<organism evidence="1 2">
    <name type="scientific">Xylanibacillus composti</name>
    <dbReference type="NCBI Taxonomy" id="1572762"/>
    <lineage>
        <taxon>Bacteria</taxon>
        <taxon>Bacillati</taxon>
        <taxon>Bacillota</taxon>
        <taxon>Bacilli</taxon>
        <taxon>Bacillales</taxon>
        <taxon>Paenibacillaceae</taxon>
        <taxon>Xylanibacillus</taxon>
    </lineage>
</organism>
<dbReference type="EMBL" id="BOVK01000049">
    <property type="protein sequence ID" value="GIQ70451.1"/>
    <property type="molecule type" value="Genomic_DNA"/>
</dbReference>
<reference evidence="1" key="1">
    <citation type="submission" date="2021-04" db="EMBL/GenBank/DDBJ databases">
        <title>Draft genome sequence of Xylanibacillus composti strain K13.</title>
        <authorList>
            <person name="Uke A."/>
            <person name="Chhe C."/>
            <person name="Baramee S."/>
            <person name="Kosugi A."/>
        </authorList>
    </citation>
    <scope>NUCLEOTIDE SEQUENCE</scope>
    <source>
        <strain evidence="1">K13</strain>
    </source>
</reference>
<evidence type="ECO:0000313" key="2">
    <source>
        <dbReference type="Proteomes" id="UP000677918"/>
    </source>
</evidence>
<evidence type="ECO:0008006" key="3">
    <source>
        <dbReference type="Google" id="ProtNLM"/>
    </source>
</evidence>
<gene>
    <name evidence="1" type="primary">yuxK</name>
    <name evidence="1" type="ORF">XYCOK13_32750</name>
</gene>
<dbReference type="Proteomes" id="UP000677918">
    <property type="component" value="Unassembled WGS sequence"/>
</dbReference>
<name>A0A8J4H656_9BACL</name>
<accession>A0A8J4H656</accession>
<sequence length="134" mass="15510">MHSKDRAVILFDGACNFCNASVQFILKRDPNGCFQFASQQGDAGRQLMDRYEVPSSINSIVLIKNNQAYYKSDAALQICKQLSGAWRMCAWLLVIPRPVRNLFYDVLARNRYKWFGKSESCMLPKPEFRSRFLE</sequence>
<dbReference type="PANTHER" id="PTHR33639:SF2">
    <property type="entry name" value="DUF393 DOMAIN-CONTAINING PROTEIN"/>
    <property type="match status" value="1"/>
</dbReference>
<dbReference type="AlphaFoldDB" id="A0A8J4H656"/>
<dbReference type="PANTHER" id="PTHR33639">
    <property type="entry name" value="THIOL-DISULFIDE OXIDOREDUCTASE DCC"/>
    <property type="match status" value="1"/>
</dbReference>
<keyword evidence="2" id="KW-1185">Reference proteome</keyword>
<proteinExistence type="predicted"/>